<dbReference type="Proteomes" id="UP001201262">
    <property type="component" value="Unassembled WGS sequence"/>
</dbReference>
<dbReference type="Gene3D" id="2.30.30.390">
    <property type="entry name" value="Hemimethylated DNA-binding domain"/>
    <property type="match status" value="1"/>
</dbReference>
<evidence type="ECO:0000313" key="2">
    <source>
        <dbReference type="EMBL" id="KAH8688899.1"/>
    </source>
</evidence>
<organism evidence="2 3">
    <name type="scientific">Talaromyces proteolyticus</name>
    <dbReference type="NCBI Taxonomy" id="1131652"/>
    <lineage>
        <taxon>Eukaryota</taxon>
        <taxon>Fungi</taxon>
        <taxon>Dikarya</taxon>
        <taxon>Ascomycota</taxon>
        <taxon>Pezizomycotina</taxon>
        <taxon>Eurotiomycetes</taxon>
        <taxon>Eurotiomycetidae</taxon>
        <taxon>Eurotiales</taxon>
        <taxon>Trichocomaceae</taxon>
        <taxon>Talaromyces</taxon>
        <taxon>Talaromyces sect. Bacilispori</taxon>
    </lineage>
</organism>
<dbReference type="Gene3D" id="1.20.1280.50">
    <property type="match status" value="1"/>
</dbReference>
<feature type="domain" description="F-box" evidence="1">
    <location>
        <begin position="2"/>
        <end position="48"/>
    </location>
</feature>
<dbReference type="SMART" id="SM00992">
    <property type="entry name" value="YccV-like"/>
    <property type="match status" value="1"/>
</dbReference>
<name>A0AAD4KD85_9EURO</name>
<dbReference type="SUPFAM" id="SSF81383">
    <property type="entry name" value="F-box domain"/>
    <property type="match status" value="1"/>
</dbReference>
<dbReference type="SUPFAM" id="SSF141255">
    <property type="entry name" value="YccV-like"/>
    <property type="match status" value="1"/>
</dbReference>
<keyword evidence="3" id="KW-1185">Reference proteome</keyword>
<dbReference type="InterPro" id="IPR001810">
    <property type="entry name" value="F-box_dom"/>
</dbReference>
<dbReference type="InterPro" id="IPR011722">
    <property type="entry name" value="Hemimethylated_DNA-bd_dom"/>
</dbReference>
<dbReference type="AlphaFoldDB" id="A0AAD4KD85"/>
<dbReference type="NCBIfam" id="TIGR02097">
    <property type="entry name" value="yccV"/>
    <property type="match status" value="1"/>
</dbReference>
<dbReference type="InterPro" id="IPR036047">
    <property type="entry name" value="F-box-like_dom_sf"/>
</dbReference>
<dbReference type="Pfam" id="PF08755">
    <property type="entry name" value="YccV-like"/>
    <property type="match status" value="1"/>
</dbReference>
<proteinExistence type="predicted"/>
<dbReference type="RefSeq" id="XP_046065371.1">
    <property type="nucleotide sequence ID" value="XM_046217693.1"/>
</dbReference>
<dbReference type="Pfam" id="PF13369">
    <property type="entry name" value="Transglut_core2"/>
    <property type="match status" value="1"/>
</dbReference>
<sequence>MRNSLDTLPDEILHLILQYIDPYGCLALEKTARRFLNITKEPSLWRHYCRTLFLYWDKKYDIQTKMHQPPSSVDWKGLYAQRHKVDMATTQALNDLLSSQSGRIQKVRQIMDFGYDVKDTLLRQAQAQPHQDDHLARRYYSKMMMNCLRRNMAISEWVRLKGDEAVSLERALGCFDLFIPQSQIGSLDEIGAILDTIAENLSNENPRIGDLTPRERASYIASYLHINNLTGIRAGREYHSIEHNFLGIALTDPNHNSLPLISAAIFCYIAQHFHLNARPCGFPFHVHVIIHPVPGFDMEGRTLNGDEIGAPIYMDPFRSGEETRVDDLQNQLNYLGASPLEQSTFLGQSLSSEIVLRCGRNILNSLRVMPEPPDHESLKLDFISAGYASLWSIILVTPRSRLAEIRRHIPWFMDLLDRDYHWDIFLVEQHILPLFEELPEYENFRESLHIMQAVDEMPRRVRKREAENKNIRYRVGEVFCHRRYKYRAIIIGWDAECGAGEQWMRQMNIDQLQAGRHQSFYHAHVEDRSVRYVAEENIEIIRPTLSELPTSLMAVAGKHFKRWNEQERRFVSNIKDEYPDD</sequence>
<dbReference type="EMBL" id="JAJTJA010000017">
    <property type="protein sequence ID" value="KAH8688899.1"/>
    <property type="molecule type" value="Genomic_DNA"/>
</dbReference>
<evidence type="ECO:0000313" key="3">
    <source>
        <dbReference type="Proteomes" id="UP001201262"/>
    </source>
</evidence>
<dbReference type="InterPro" id="IPR032698">
    <property type="entry name" value="SirB1_N"/>
</dbReference>
<gene>
    <name evidence="2" type="ORF">BGW36DRAFT_392413</name>
</gene>
<dbReference type="PANTHER" id="PTHR31350">
    <property type="entry name" value="SI:DKEY-261L7.2"/>
    <property type="match status" value="1"/>
</dbReference>
<dbReference type="GeneID" id="70247980"/>
<comment type="caution">
    <text evidence="2">The sequence shown here is derived from an EMBL/GenBank/DDBJ whole genome shotgun (WGS) entry which is preliminary data.</text>
</comment>
<dbReference type="InterPro" id="IPR036623">
    <property type="entry name" value="Hemimethylated_DNA-bd_sf"/>
</dbReference>
<dbReference type="PROSITE" id="PS50181">
    <property type="entry name" value="FBOX"/>
    <property type="match status" value="1"/>
</dbReference>
<dbReference type="GO" id="GO:0003677">
    <property type="term" value="F:DNA binding"/>
    <property type="evidence" value="ECO:0007669"/>
    <property type="project" value="InterPro"/>
</dbReference>
<accession>A0AAD4KD85</accession>
<reference evidence="2" key="1">
    <citation type="submission" date="2021-12" db="EMBL/GenBank/DDBJ databases">
        <title>Convergent genome expansion in fungi linked to evolution of root-endophyte symbiosis.</title>
        <authorList>
            <consortium name="DOE Joint Genome Institute"/>
            <person name="Ke Y.-H."/>
            <person name="Bonito G."/>
            <person name="Liao H.-L."/>
            <person name="Looney B."/>
            <person name="Rojas-Flechas A."/>
            <person name="Nash J."/>
            <person name="Hameed K."/>
            <person name="Schadt C."/>
            <person name="Martin F."/>
            <person name="Crous P.W."/>
            <person name="Miettinen O."/>
            <person name="Magnuson J.K."/>
            <person name="Labbe J."/>
            <person name="Jacobson D."/>
            <person name="Doktycz M.J."/>
            <person name="Veneault-Fourrey C."/>
            <person name="Kuo A."/>
            <person name="Mondo S."/>
            <person name="Calhoun S."/>
            <person name="Riley R."/>
            <person name="Ohm R."/>
            <person name="LaButti K."/>
            <person name="Andreopoulos B."/>
            <person name="Pangilinan J."/>
            <person name="Nolan M."/>
            <person name="Tritt A."/>
            <person name="Clum A."/>
            <person name="Lipzen A."/>
            <person name="Daum C."/>
            <person name="Barry K."/>
            <person name="Grigoriev I.V."/>
            <person name="Vilgalys R."/>
        </authorList>
    </citation>
    <scope>NUCLEOTIDE SEQUENCE</scope>
    <source>
        <strain evidence="2">PMI_201</strain>
    </source>
</reference>
<protein>
    <submittedName>
        <fullName evidence="2">F-box only protein</fullName>
    </submittedName>
</protein>
<dbReference type="PANTHER" id="PTHR31350:SF27">
    <property type="entry name" value="HEMIMETHYLATED DNA-BINDING DOMAIN-CONTAINING PROTEIN"/>
    <property type="match status" value="1"/>
</dbReference>
<evidence type="ECO:0000259" key="1">
    <source>
        <dbReference type="PROSITE" id="PS50181"/>
    </source>
</evidence>
<dbReference type="Pfam" id="PF12937">
    <property type="entry name" value="F-box-like"/>
    <property type="match status" value="1"/>
</dbReference>